<evidence type="ECO:0000313" key="2">
    <source>
        <dbReference type="EMBL" id="MBU9714091.1"/>
    </source>
</evidence>
<proteinExistence type="predicted"/>
<dbReference type="RefSeq" id="WP_217068411.1">
    <property type="nucleotide sequence ID" value="NZ_JAHQCS010000163.1"/>
</dbReference>
<evidence type="ECO:0000256" key="1">
    <source>
        <dbReference type="SAM" id="Phobius"/>
    </source>
</evidence>
<dbReference type="EMBL" id="JAHQCS010000163">
    <property type="protein sequence ID" value="MBU9714091.1"/>
    <property type="molecule type" value="Genomic_DNA"/>
</dbReference>
<sequence length="57" mass="6220">MQLKKVNKLFLGSLIGIILAFLIYSVVTNEFKIGMLLSILAGGAIGYGVLFFLIKND</sequence>
<gene>
    <name evidence="2" type="ORF">KS419_20350</name>
</gene>
<evidence type="ECO:0000313" key="3">
    <source>
        <dbReference type="Proteomes" id="UP000784880"/>
    </source>
</evidence>
<name>A0ABS6JK82_9BACI</name>
<feature type="transmembrane region" description="Helical" evidence="1">
    <location>
        <begin position="33"/>
        <end position="54"/>
    </location>
</feature>
<reference evidence="2 3" key="1">
    <citation type="submission" date="2021-06" db="EMBL/GenBank/DDBJ databases">
        <title>Bacillus sp. RD4P76, an endophyte from a halophyte.</title>
        <authorList>
            <person name="Sun J.-Q."/>
        </authorList>
    </citation>
    <scope>NUCLEOTIDE SEQUENCE [LARGE SCALE GENOMIC DNA]</scope>
    <source>
        <strain evidence="2 3">CGMCC 1.15917</strain>
    </source>
</reference>
<organism evidence="2 3">
    <name type="scientific">Evansella tamaricis</name>
    <dbReference type="NCBI Taxonomy" id="2069301"/>
    <lineage>
        <taxon>Bacteria</taxon>
        <taxon>Bacillati</taxon>
        <taxon>Bacillota</taxon>
        <taxon>Bacilli</taxon>
        <taxon>Bacillales</taxon>
        <taxon>Bacillaceae</taxon>
        <taxon>Evansella</taxon>
    </lineage>
</organism>
<keyword evidence="1" id="KW-0812">Transmembrane</keyword>
<protein>
    <submittedName>
        <fullName evidence="2">Uncharacterized protein</fullName>
    </submittedName>
</protein>
<accession>A0ABS6JK82</accession>
<keyword evidence="1" id="KW-1133">Transmembrane helix</keyword>
<keyword evidence="1" id="KW-0472">Membrane</keyword>
<comment type="caution">
    <text evidence="2">The sequence shown here is derived from an EMBL/GenBank/DDBJ whole genome shotgun (WGS) entry which is preliminary data.</text>
</comment>
<dbReference type="Proteomes" id="UP000784880">
    <property type="component" value="Unassembled WGS sequence"/>
</dbReference>
<keyword evidence="3" id="KW-1185">Reference proteome</keyword>
<feature type="transmembrane region" description="Helical" evidence="1">
    <location>
        <begin position="9"/>
        <end position="27"/>
    </location>
</feature>